<keyword evidence="8" id="KW-0833">Ubl conjugation pathway</keyword>
<dbReference type="Gene3D" id="1.20.1280.50">
    <property type="match status" value="1"/>
</dbReference>
<dbReference type="Pfam" id="PF13361">
    <property type="entry name" value="UvrD_C"/>
    <property type="match status" value="1"/>
</dbReference>
<keyword evidence="9" id="KW-0378">Hydrolase</keyword>
<dbReference type="PROSITE" id="PS50181">
    <property type="entry name" value="FBOX"/>
    <property type="match status" value="1"/>
</dbReference>
<dbReference type="Gene3D" id="3.40.50.300">
    <property type="entry name" value="P-loop containing nucleotide triphosphate hydrolases"/>
    <property type="match status" value="2"/>
</dbReference>
<organism evidence="23 24">
    <name type="scientific">Pleuronectes platessa</name>
    <name type="common">European plaice</name>
    <dbReference type="NCBI Taxonomy" id="8262"/>
    <lineage>
        <taxon>Eukaryota</taxon>
        <taxon>Metazoa</taxon>
        <taxon>Chordata</taxon>
        <taxon>Craniata</taxon>
        <taxon>Vertebrata</taxon>
        <taxon>Euteleostomi</taxon>
        <taxon>Actinopterygii</taxon>
        <taxon>Neopterygii</taxon>
        <taxon>Teleostei</taxon>
        <taxon>Neoteleostei</taxon>
        <taxon>Acanthomorphata</taxon>
        <taxon>Carangaria</taxon>
        <taxon>Pleuronectiformes</taxon>
        <taxon>Pleuronectoidei</taxon>
        <taxon>Pleuronectidae</taxon>
        <taxon>Pleuronectes</taxon>
    </lineage>
</organism>
<dbReference type="Proteomes" id="UP001153269">
    <property type="component" value="Unassembled WGS sequence"/>
</dbReference>
<evidence type="ECO:0000256" key="3">
    <source>
        <dbReference type="ARBA" id="ARBA00004906"/>
    </source>
</evidence>
<gene>
    <name evidence="23" type="ORF">PLEPLA_LOCUS39627</name>
</gene>
<evidence type="ECO:0000256" key="8">
    <source>
        <dbReference type="ARBA" id="ARBA00022786"/>
    </source>
</evidence>
<evidence type="ECO:0000256" key="15">
    <source>
        <dbReference type="ARBA" id="ARBA00023242"/>
    </source>
</evidence>
<dbReference type="FunFam" id="1.20.1280.50:FF:000011">
    <property type="entry name" value="F-box DNA helicase 1"/>
    <property type="match status" value="1"/>
</dbReference>
<dbReference type="GO" id="GO:0043138">
    <property type="term" value="F:3'-5' DNA helicase activity"/>
    <property type="evidence" value="ECO:0007669"/>
    <property type="project" value="UniProtKB-EC"/>
</dbReference>
<dbReference type="InterPro" id="IPR027417">
    <property type="entry name" value="P-loop_NTPase"/>
</dbReference>
<evidence type="ECO:0000256" key="2">
    <source>
        <dbReference type="ARBA" id="ARBA00004286"/>
    </source>
</evidence>
<dbReference type="PANTHER" id="PTHR11070:SF30">
    <property type="entry name" value="F-BOX DNA HELICASE 1"/>
    <property type="match status" value="1"/>
</dbReference>
<dbReference type="Pfam" id="PF12937">
    <property type="entry name" value="F-box-like"/>
    <property type="match status" value="1"/>
</dbReference>
<dbReference type="SUPFAM" id="SSF52540">
    <property type="entry name" value="P-loop containing nucleoside triphosphate hydrolases"/>
    <property type="match status" value="1"/>
</dbReference>
<evidence type="ECO:0000256" key="18">
    <source>
        <dbReference type="ARBA" id="ARBA00048988"/>
    </source>
</evidence>
<dbReference type="InterPro" id="IPR000212">
    <property type="entry name" value="DNA_helicase_UvrD/REP"/>
</dbReference>
<keyword evidence="5" id="KW-0158">Chromosome</keyword>
<dbReference type="SUPFAM" id="SSF81383">
    <property type="entry name" value="F-box domain"/>
    <property type="match status" value="1"/>
</dbReference>
<dbReference type="InterPro" id="IPR014017">
    <property type="entry name" value="DNA_helicase_UvrD-like_C"/>
</dbReference>
<evidence type="ECO:0000256" key="14">
    <source>
        <dbReference type="ARBA" id="ARBA00023235"/>
    </source>
</evidence>
<evidence type="ECO:0000256" key="21">
    <source>
        <dbReference type="ARBA" id="ARBA00079567"/>
    </source>
</evidence>
<dbReference type="EMBL" id="CADEAL010004106">
    <property type="protein sequence ID" value="CAB1451890.1"/>
    <property type="molecule type" value="Genomic_DNA"/>
</dbReference>
<dbReference type="GO" id="GO:0016787">
    <property type="term" value="F:hydrolase activity"/>
    <property type="evidence" value="ECO:0007669"/>
    <property type="project" value="UniProtKB-KW"/>
</dbReference>
<dbReference type="GO" id="GO:0031297">
    <property type="term" value="P:replication fork processing"/>
    <property type="evidence" value="ECO:0007669"/>
    <property type="project" value="TreeGrafter"/>
</dbReference>
<keyword evidence="14" id="KW-0413">Isomerase</keyword>
<keyword evidence="15" id="KW-0539">Nucleus</keyword>
<evidence type="ECO:0000259" key="22">
    <source>
        <dbReference type="PROSITE" id="PS50181"/>
    </source>
</evidence>
<dbReference type="InterPro" id="IPR036047">
    <property type="entry name" value="F-box-like_dom_sf"/>
</dbReference>
<evidence type="ECO:0000256" key="12">
    <source>
        <dbReference type="ARBA" id="ARBA00023125"/>
    </source>
</evidence>
<keyword evidence="7" id="KW-0227">DNA damage</keyword>
<evidence type="ECO:0000256" key="13">
    <source>
        <dbReference type="ARBA" id="ARBA00023204"/>
    </source>
</evidence>
<name>A0A9N7Z5D4_PLEPL</name>
<dbReference type="CDD" id="cd18786">
    <property type="entry name" value="SF1_C"/>
    <property type="match status" value="1"/>
</dbReference>
<dbReference type="AlphaFoldDB" id="A0A9N7Z5D4"/>
<evidence type="ECO:0000256" key="17">
    <source>
        <dbReference type="ARBA" id="ARBA00034808"/>
    </source>
</evidence>
<dbReference type="EC" id="5.6.2.4" evidence="17"/>
<sequence length="990" mass="111923">MEVAVKAKVKRRHLNANECDELGQSAEGTNALTQPLTFNQGQGSCEPNKWLFPRTTNKRRKCGMVSQPQLELEEEEEVDEIDDDSLLAAALSSESQEKYEEEEEIDDSSLLASEEKVDYLEGMTAEMFGVDDFEIYDRDNHKKEEEVEALPDAHYGLVGSSKDLLQPQGCIDDLPLEVLRQVLGYIPAQDLYRSISLVCHHWRSIVQDTKFLPFKKQYYRYMMREKDAELEMVSKLKDNGITEPALERHSIRHLVVLMAQHKVGERVSPEDILVCVKKHHLFPLAEASMRLRIPDIQKYFNHGSEGPNPFAAMAIILILSENVGDVQDLVSLLSGCMSHSAITEFLSHMAMLLLALDRSQIRISNRSHYNIYYVLQLMENGPFSVGSTQNGRPQMQLTCEQQNILSHDIQDDHVVKIIAFAGTGKTTTLVKYAEQRPHLRFLYVAFNKSVAREAERRFPKNVDCKTVHSLAFSDVGRMYQNRQKLTFSLKPYTISSVLPKGRGGFTKAKVLTTTLNTFMASADPTITTSHVASTHVSNRGNKTIITDDEKLLVVHDARTIWNKMKDFNEKRAQAYYMTHDGYLKLWQLQSPKPCLSDQYDVIFIDEAQDCTPAIMDVLLSQKCGKILVGDPHQQIYTFRGAVNALHVVDHTHIYYLTRSFRFGAEIAYVAATILKVCKRVQKTLVGGKQKGGVFDQAAVETLEIVRTGVSPNPGKIAILSRCNYSVFSTAVSLTDVNPLCRIHFIGDVTNIGLNRILDIWRLMQAPDQEPNAFKDPLIRSFAKKNRSSFHALKQYIDQTEDLELASKVIIVEKYRSRIPQLVKRLDTCFEKDFRKADFIVGTVHKAKGLEFDTVMISEDFALVPTPGHLLQDKLLFFTNIPDDEWNLLYVAVTRAKTTLIITKSIYNILTVDGDYFLKSQMASSVRKEGEALTCSLNCLHPIMPSSAFIMSTQQKPFTDGVSDGGLLCEGCVWVRIGPTALLMFDEHIYG</sequence>
<comment type="pathway">
    <text evidence="3">Protein modification; protein ubiquitination.</text>
</comment>
<evidence type="ECO:0000256" key="9">
    <source>
        <dbReference type="ARBA" id="ARBA00022801"/>
    </source>
</evidence>
<evidence type="ECO:0000313" key="24">
    <source>
        <dbReference type="Proteomes" id="UP001153269"/>
    </source>
</evidence>
<comment type="similarity">
    <text evidence="4">Belongs to the helicase family. UvrD subfamily.</text>
</comment>
<proteinExistence type="inferred from homology"/>
<evidence type="ECO:0000256" key="10">
    <source>
        <dbReference type="ARBA" id="ARBA00022806"/>
    </source>
</evidence>
<dbReference type="CDD" id="cd22095">
    <property type="entry name" value="F-box_FBXO18"/>
    <property type="match status" value="1"/>
</dbReference>
<dbReference type="GO" id="GO:0003677">
    <property type="term" value="F:DNA binding"/>
    <property type="evidence" value="ECO:0007669"/>
    <property type="project" value="UniProtKB-KW"/>
</dbReference>
<dbReference type="GO" id="GO:0000724">
    <property type="term" value="P:double-strand break repair via homologous recombination"/>
    <property type="evidence" value="ECO:0007669"/>
    <property type="project" value="TreeGrafter"/>
</dbReference>
<dbReference type="PANTHER" id="PTHR11070">
    <property type="entry name" value="UVRD / RECB / PCRA DNA HELICASE FAMILY MEMBER"/>
    <property type="match status" value="1"/>
</dbReference>
<evidence type="ECO:0000256" key="1">
    <source>
        <dbReference type="ARBA" id="ARBA00004123"/>
    </source>
</evidence>
<evidence type="ECO:0000313" key="23">
    <source>
        <dbReference type="EMBL" id="CAB1451890.1"/>
    </source>
</evidence>
<evidence type="ECO:0000256" key="6">
    <source>
        <dbReference type="ARBA" id="ARBA00022741"/>
    </source>
</evidence>
<comment type="caution">
    <text evidence="23">The sequence shown here is derived from an EMBL/GenBank/DDBJ whole genome shotgun (WGS) entry which is preliminary data.</text>
</comment>
<comment type="catalytic activity">
    <reaction evidence="16">
        <text>Couples ATP hydrolysis with the unwinding of duplex DNA by translocating in the 3'-5' direction.</text>
        <dbReference type="EC" id="5.6.2.4"/>
    </reaction>
</comment>
<evidence type="ECO:0000256" key="11">
    <source>
        <dbReference type="ARBA" id="ARBA00022840"/>
    </source>
</evidence>
<dbReference type="SMART" id="SM00256">
    <property type="entry name" value="FBOX"/>
    <property type="match status" value="1"/>
</dbReference>
<evidence type="ECO:0000256" key="20">
    <source>
        <dbReference type="ARBA" id="ARBA00075040"/>
    </source>
</evidence>
<dbReference type="GO" id="GO:0005694">
    <property type="term" value="C:chromosome"/>
    <property type="evidence" value="ECO:0007669"/>
    <property type="project" value="UniProtKB-SubCell"/>
</dbReference>
<keyword evidence="12" id="KW-0238">DNA-binding</keyword>
<keyword evidence="11" id="KW-0067">ATP-binding</keyword>
<evidence type="ECO:0000256" key="4">
    <source>
        <dbReference type="ARBA" id="ARBA00009922"/>
    </source>
</evidence>
<dbReference type="InterPro" id="IPR014016">
    <property type="entry name" value="UvrD-like_ATP-bd"/>
</dbReference>
<evidence type="ECO:0000256" key="16">
    <source>
        <dbReference type="ARBA" id="ARBA00034617"/>
    </source>
</evidence>
<dbReference type="Pfam" id="PF00580">
    <property type="entry name" value="UvrD-helicase"/>
    <property type="match status" value="1"/>
</dbReference>
<evidence type="ECO:0000256" key="5">
    <source>
        <dbReference type="ARBA" id="ARBA00022454"/>
    </source>
</evidence>
<keyword evidence="24" id="KW-1185">Reference proteome</keyword>
<keyword evidence="13" id="KW-0234">DNA repair</keyword>
<comment type="subcellular location">
    <subcellularLocation>
        <location evidence="2">Chromosome</location>
    </subcellularLocation>
    <subcellularLocation>
        <location evidence="1">Nucleus</location>
    </subcellularLocation>
</comment>
<accession>A0A9N7Z5D4</accession>
<evidence type="ECO:0000256" key="19">
    <source>
        <dbReference type="ARBA" id="ARBA00071173"/>
    </source>
</evidence>
<keyword evidence="10" id="KW-0347">Helicase</keyword>
<keyword evidence="6" id="KW-0547">Nucleotide-binding</keyword>
<comment type="catalytic activity">
    <reaction evidence="18">
        <text>ATP + H2O = ADP + phosphate + H(+)</text>
        <dbReference type="Rhea" id="RHEA:13065"/>
        <dbReference type="ChEBI" id="CHEBI:15377"/>
        <dbReference type="ChEBI" id="CHEBI:15378"/>
        <dbReference type="ChEBI" id="CHEBI:30616"/>
        <dbReference type="ChEBI" id="CHEBI:43474"/>
        <dbReference type="ChEBI" id="CHEBI:456216"/>
        <dbReference type="EC" id="5.6.2.4"/>
    </reaction>
</comment>
<dbReference type="InterPro" id="IPR001810">
    <property type="entry name" value="F-box_dom"/>
</dbReference>
<dbReference type="GO" id="GO:0005634">
    <property type="term" value="C:nucleus"/>
    <property type="evidence" value="ECO:0007669"/>
    <property type="project" value="UniProtKB-SubCell"/>
</dbReference>
<reference evidence="23" key="1">
    <citation type="submission" date="2020-03" db="EMBL/GenBank/DDBJ databases">
        <authorList>
            <person name="Weist P."/>
        </authorList>
    </citation>
    <scope>NUCLEOTIDE SEQUENCE</scope>
</reference>
<protein>
    <recommendedName>
        <fullName evidence="19">F-box DNA helicase 1</fullName>
        <ecNumber evidence="17">5.6.2.4</ecNumber>
    </recommendedName>
    <alternativeName>
        <fullName evidence="21">DNA 3'-5' helicase 1</fullName>
    </alternativeName>
    <alternativeName>
        <fullName evidence="20">F-box only protein 18</fullName>
    </alternativeName>
</protein>
<evidence type="ECO:0000256" key="7">
    <source>
        <dbReference type="ARBA" id="ARBA00022763"/>
    </source>
</evidence>
<feature type="domain" description="F-box" evidence="22">
    <location>
        <begin position="168"/>
        <end position="222"/>
    </location>
</feature>
<dbReference type="GO" id="GO:0005524">
    <property type="term" value="F:ATP binding"/>
    <property type="evidence" value="ECO:0007669"/>
    <property type="project" value="UniProtKB-KW"/>
</dbReference>